<evidence type="ECO:0000256" key="7">
    <source>
        <dbReference type="ARBA" id="ARBA00022691"/>
    </source>
</evidence>
<feature type="domain" description="Radical SAM core" evidence="14">
    <location>
        <begin position="115"/>
        <end position="338"/>
    </location>
</feature>
<evidence type="ECO:0000256" key="8">
    <source>
        <dbReference type="ARBA" id="ARBA00022723"/>
    </source>
</evidence>
<dbReference type="PANTHER" id="PTHR30538">
    <property type="entry name" value="LYSINE 2,3-AMINOMUTASE-RELATED"/>
    <property type="match status" value="1"/>
</dbReference>
<dbReference type="SFLD" id="SFLDF00314">
    <property type="entry name" value="L-lysine_2_3-aminomutase_(yjeK"/>
    <property type="match status" value="1"/>
</dbReference>
<comment type="catalytic activity">
    <reaction evidence="1">
        <text>L-lysine = D-beta-lysine</text>
        <dbReference type="Rhea" id="RHEA:44148"/>
        <dbReference type="ChEBI" id="CHEBI:32551"/>
        <dbReference type="ChEBI" id="CHEBI:84138"/>
    </reaction>
</comment>
<dbReference type="Proteomes" id="UP001562065">
    <property type="component" value="Unassembled WGS sequence"/>
</dbReference>
<evidence type="ECO:0000313" key="16">
    <source>
        <dbReference type="Proteomes" id="UP001562065"/>
    </source>
</evidence>
<keyword evidence="11" id="KW-0411">Iron-sulfur</keyword>
<gene>
    <name evidence="15" type="primary">epmB</name>
    <name evidence="15" type="ORF">AB5I84_02285</name>
</gene>
<dbReference type="InterPro" id="IPR007197">
    <property type="entry name" value="rSAM"/>
</dbReference>
<dbReference type="PIRSF" id="PIRSF004911">
    <property type="entry name" value="DUF160"/>
    <property type="match status" value="1"/>
</dbReference>
<keyword evidence="9" id="KW-0663">Pyridoxal phosphate</keyword>
<evidence type="ECO:0000256" key="9">
    <source>
        <dbReference type="ARBA" id="ARBA00022898"/>
    </source>
</evidence>
<keyword evidence="6" id="KW-0004">4Fe-4S</keyword>
<comment type="caution">
    <text evidence="15">The sequence shown here is derived from an EMBL/GenBank/DDBJ whole genome shotgun (WGS) entry which is preliminary data.</text>
</comment>
<dbReference type="PROSITE" id="PS51918">
    <property type="entry name" value="RADICAL_SAM"/>
    <property type="match status" value="1"/>
</dbReference>
<dbReference type="NCBIfam" id="TIGR00238">
    <property type="entry name" value="KamA family radical SAM protein"/>
    <property type="match status" value="1"/>
</dbReference>
<evidence type="ECO:0000313" key="15">
    <source>
        <dbReference type="EMBL" id="MEY1660971.1"/>
    </source>
</evidence>
<evidence type="ECO:0000256" key="4">
    <source>
        <dbReference type="ARBA" id="ARBA00008703"/>
    </source>
</evidence>
<comment type="cofactor">
    <cofactor evidence="3">
        <name>[4Fe-4S] cluster</name>
        <dbReference type="ChEBI" id="CHEBI:49883"/>
    </cofactor>
</comment>
<dbReference type="Gene3D" id="3.20.20.70">
    <property type="entry name" value="Aldolase class I"/>
    <property type="match status" value="1"/>
</dbReference>
<dbReference type="NCBIfam" id="TIGR03821">
    <property type="entry name" value="EFP_modif_epmB"/>
    <property type="match status" value="1"/>
</dbReference>
<dbReference type="PANTHER" id="PTHR30538:SF1">
    <property type="entry name" value="L-LYSINE 2,3-AMINOMUTASE"/>
    <property type="match status" value="1"/>
</dbReference>
<protein>
    <recommendedName>
        <fullName evidence="5">L-lysine 2,3-aminomutase</fullName>
    </recommendedName>
    <alternativeName>
        <fullName evidence="13">EF-P post-translational modification enzyme B</fullName>
    </alternativeName>
</protein>
<reference evidence="15 16" key="1">
    <citation type="submission" date="2024-07" db="EMBL/GenBank/DDBJ databases">
        <authorList>
            <person name="Ren Q."/>
        </authorList>
    </citation>
    <scope>NUCLEOTIDE SEQUENCE [LARGE SCALE GENOMIC DNA]</scope>
    <source>
        <strain evidence="15 16">REN37</strain>
    </source>
</reference>
<dbReference type="SUPFAM" id="SSF102114">
    <property type="entry name" value="Radical SAM enzymes"/>
    <property type="match status" value="1"/>
</dbReference>
<evidence type="ECO:0000256" key="12">
    <source>
        <dbReference type="ARBA" id="ARBA00023235"/>
    </source>
</evidence>
<evidence type="ECO:0000256" key="2">
    <source>
        <dbReference type="ARBA" id="ARBA00001933"/>
    </source>
</evidence>
<evidence type="ECO:0000256" key="10">
    <source>
        <dbReference type="ARBA" id="ARBA00023004"/>
    </source>
</evidence>
<keyword evidence="10" id="KW-0408">Iron</keyword>
<keyword evidence="16" id="KW-1185">Reference proteome</keyword>
<evidence type="ECO:0000259" key="14">
    <source>
        <dbReference type="PROSITE" id="PS51918"/>
    </source>
</evidence>
<evidence type="ECO:0000256" key="6">
    <source>
        <dbReference type="ARBA" id="ARBA00022485"/>
    </source>
</evidence>
<comment type="cofactor">
    <cofactor evidence="2">
        <name>pyridoxal 5'-phosphate</name>
        <dbReference type="ChEBI" id="CHEBI:597326"/>
    </cofactor>
</comment>
<evidence type="ECO:0000256" key="11">
    <source>
        <dbReference type="ARBA" id="ARBA00023014"/>
    </source>
</evidence>
<keyword evidence="7" id="KW-0949">S-adenosyl-L-methionine</keyword>
<evidence type="ECO:0000256" key="5">
    <source>
        <dbReference type="ARBA" id="ARBA00022363"/>
    </source>
</evidence>
<sequence length="349" mass="38469">MAGIEVAEIQALPAPLRVPLTDLDAVPRWQQAQADLITDPEELRRLLQLEHLPWADSGFPLRVPRDYVARMQPGDAADPLLRQVLNSREELAEVAGFTTDPLAEAVHTPVPGVLHKYHGRVLLVVTGACAVHCRYCFRRHFPYQEHLPTRDRLDEALAWLAEQTDVSEVILSGGDPLSLSDRRFGQLLERLAALPHLRRLRVHSRLPLVIHGRVTDALLAQLGDPRWRSVLVLHANHAHELSPQLADEVAALRRVGVTVLNQAVLLRGVNDSVAAQEQLAMSLFDHGVLPYYLHQLDAVAGAAHFAVPDADAVALHEALRARLSGYLLPRLVRELPGDHSKTPVAAGCG</sequence>
<dbReference type="InterPro" id="IPR058240">
    <property type="entry name" value="rSAM_sf"/>
</dbReference>
<comment type="similarity">
    <text evidence="4">Belongs to the radical SAM superfamily. KamA family.</text>
</comment>
<dbReference type="InterPro" id="IPR003739">
    <property type="entry name" value="Lys_aminomutase/Glu_NH3_mut"/>
</dbReference>
<organism evidence="15 16">
    <name type="scientific">Isoalcanivorax beigongshangi</name>
    <dbReference type="NCBI Taxonomy" id="3238810"/>
    <lineage>
        <taxon>Bacteria</taxon>
        <taxon>Pseudomonadati</taxon>
        <taxon>Pseudomonadota</taxon>
        <taxon>Gammaproteobacteria</taxon>
        <taxon>Oceanospirillales</taxon>
        <taxon>Alcanivoracaceae</taxon>
        <taxon>Isoalcanivorax</taxon>
    </lineage>
</organism>
<keyword evidence="8" id="KW-0479">Metal-binding</keyword>
<evidence type="ECO:0000256" key="13">
    <source>
        <dbReference type="ARBA" id="ARBA00030756"/>
    </source>
</evidence>
<dbReference type="EMBL" id="JBGCUO010000001">
    <property type="protein sequence ID" value="MEY1660971.1"/>
    <property type="molecule type" value="Genomic_DNA"/>
</dbReference>
<dbReference type="CDD" id="cd01335">
    <property type="entry name" value="Radical_SAM"/>
    <property type="match status" value="1"/>
</dbReference>
<dbReference type="InterPro" id="IPR013785">
    <property type="entry name" value="Aldolase_TIM"/>
</dbReference>
<dbReference type="SFLD" id="SFLDG01070">
    <property type="entry name" value="PLP-dependent"/>
    <property type="match status" value="1"/>
</dbReference>
<dbReference type="SFLD" id="SFLDS00029">
    <property type="entry name" value="Radical_SAM"/>
    <property type="match status" value="1"/>
</dbReference>
<dbReference type="Pfam" id="PF04055">
    <property type="entry name" value="Radical_SAM"/>
    <property type="match status" value="1"/>
</dbReference>
<keyword evidence="12" id="KW-0413">Isomerase</keyword>
<name>A0ABV4AFY2_9GAMM</name>
<proteinExistence type="inferred from homology"/>
<evidence type="ECO:0000256" key="1">
    <source>
        <dbReference type="ARBA" id="ARBA00001352"/>
    </source>
</evidence>
<accession>A0ABV4AFY2</accession>
<evidence type="ECO:0000256" key="3">
    <source>
        <dbReference type="ARBA" id="ARBA00001966"/>
    </source>
</evidence>
<dbReference type="InterPro" id="IPR022462">
    <property type="entry name" value="EpmB"/>
</dbReference>